<comment type="caution">
    <text evidence="9">The sequence shown here is derived from an EMBL/GenBank/DDBJ whole genome shotgun (WGS) entry which is preliminary data.</text>
</comment>
<evidence type="ECO:0000256" key="6">
    <source>
        <dbReference type="ARBA" id="ARBA00023136"/>
    </source>
</evidence>
<keyword evidence="4" id="KW-0029">Amino-acid transport</keyword>
<dbReference type="GO" id="GO:0006865">
    <property type="term" value="P:amino acid transport"/>
    <property type="evidence" value="ECO:0007669"/>
    <property type="project" value="UniProtKB-KW"/>
</dbReference>
<evidence type="ECO:0000313" key="9">
    <source>
        <dbReference type="EMBL" id="KAK9815636.1"/>
    </source>
</evidence>
<feature type="transmembrane region" description="Helical" evidence="7">
    <location>
        <begin position="407"/>
        <end position="426"/>
    </location>
</feature>
<evidence type="ECO:0000259" key="8">
    <source>
        <dbReference type="Pfam" id="PF01490"/>
    </source>
</evidence>
<evidence type="ECO:0000313" key="10">
    <source>
        <dbReference type="Proteomes" id="UP001489004"/>
    </source>
</evidence>
<feature type="transmembrane region" description="Helical" evidence="7">
    <location>
        <begin position="333"/>
        <end position="353"/>
    </location>
</feature>
<keyword evidence="3 7" id="KW-0812">Transmembrane</keyword>
<evidence type="ECO:0000256" key="2">
    <source>
        <dbReference type="ARBA" id="ARBA00022448"/>
    </source>
</evidence>
<keyword evidence="5 7" id="KW-1133">Transmembrane helix</keyword>
<keyword evidence="6 7" id="KW-0472">Membrane</keyword>
<keyword evidence="2" id="KW-0813">Transport</keyword>
<protein>
    <recommendedName>
        <fullName evidence="8">Amino acid transporter transmembrane domain-containing protein</fullName>
    </recommendedName>
</protein>
<feature type="transmembrane region" description="Helical" evidence="7">
    <location>
        <begin position="54"/>
        <end position="73"/>
    </location>
</feature>
<accession>A0AAW1PPN6</accession>
<reference evidence="9 10" key="1">
    <citation type="journal article" date="2024" name="Nat. Commun.">
        <title>Phylogenomics reveals the evolutionary origins of lichenization in chlorophyte algae.</title>
        <authorList>
            <person name="Puginier C."/>
            <person name="Libourel C."/>
            <person name="Otte J."/>
            <person name="Skaloud P."/>
            <person name="Haon M."/>
            <person name="Grisel S."/>
            <person name="Petersen M."/>
            <person name="Berrin J.G."/>
            <person name="Delaux P.M."/>
            <person name="Dal Grande F."/>
            <person name="Keller J."/>
        </authorList>
    </citation>
    <scope>NUCLEOTIDE SEQUENCE [LARGE SCALE GENOMIC DNA]</scope>
    <source>
        <strain evidence="9 10">SAG 2043</strain>
    </source>
</reference>
<dbReference type="PANTHER" id="PTHR48017">
    <property type="entry name" value="OS05G0424000 PROTEIN-RELATED"/>
    <property type="match status" value="1"/>
</dbReference>
<evidence type="ECO:0000256" key="1">
    <source>
        <dbReference type="ARBA" id="ARBA00004370"/>
    </source>
</evidence>
<gene>
    <name evidence="9" type="ORF">WJX72_007252</name>
</gene>
<feature type="transmembrane region" description="Helical" evidence="7">
    <location>
        <begin position="438"/>
        <end position="458"/>
    </location>
</feature>
<evidence type="ECO:0000256" key="3">
    <source>
        <dbReference type="ARBA" id="ARBA00022692"/>
    </source>
</evidence>
<dbReference type="EMBL" id="JALJOR010000006">
    <property type="protein sequence ID" value="KAK9815636.1"/>
    <property type="molecule type" value="Genomic_DNA"/>
</dbReference>
<feature type="transmembrane region" description="Helical" evidence="7">
    <location>
        <begin position="381"/>
        <end position="401"/>
    </location>
</feature>
<keyword evidence="10" id="KW-1185">Reference proteome</keyword>
<dbReference type="AlphaFoldDB" id="A0AAW1PPN6"/>
<dbReference type="GO" id="GO:0016020">
    <property type="term" value="C:membrane"/>
    <property type="evidence" value="ECO:0007669"/>
    <property type="project" value="UniProtKB-SubCell"/>
</dbReference>
<feature type="transmembrane region" description="Helical" evidence="7">
    <location>
        <begin position="79"/>
        <end position="98"/>
    </location>
</feature>
<dbReference type="Pfam" id="PF01490">
    <property type="entry name" value="Aa_trans"/>
    <property type="match status" value="1"/>
</dbReference>
<evidence type="ECO:0000256" key="7">
    <source>
        <dbReference type="SAM" id="Phobius"/>
    </source>
</evidence>
<feature type="transmembrane region" description="Helical" evidence="7">
    <location>
        <begin position="295"/>
        <end position="321"/>
    </location>
</feature>
<name>A0AAW1PPN6_9CHLO</name>
<organism evidence="9 10">
    <name type="scientific">[Myrmecia] bisecta</name>
    <dbReference type="NCBI Taxonomy" id="41462"/>
    <lineage>
        <taxon>Eukaryota</taxon>
        <taxon>Viridiplantae</taxon>
        <taxon>Chlorophyta</taxon>
        <taxon>core chlorophytes</taxon>
        <taxon>Trebouxiophyceae</taxon>
        <taxon>Trebouxiales</taxon>
        <taxon>Trebouxiaceae</taxon>
        <taxon>Myrmecia</taxon>
    </lineage>
</organism>
<evidence type="ECO:0000256" key="4">
    <source>
        <dbReference type="ARBA" id="ARBA00022970"/>
    </source>
</evidence>
<dbReference type="InterPro" id="IPR013057">
    <property type="entry name" value="AA_transpt_TM"/>
</dbReference>
<feature type="domain" description="Amino acid transporter transmembrane" evidence="8">
    <location>
        <begin position="52"/>
        <end position="459"/>
    </location>
</feature>
<evidence type="ECO:0000256" key="5">
    <source>
        <dbReference type="ARBA" id="ARBA00022989"/>
    </source>
</evidence>
<dbReference type="Proteomes" id="UP001489004">
    <property type="component" value="Unassembled WGS sequence"/>
</dbReference>
<proteinExistence type="predicted"/>
<feature type="transmembrane region" description="Helical" evidence="7">
    <location>
        <begin position="209"/>
        <end position="230"/>
    </location>
</feature>
<sequence length="473" mass="50827">MGSLASPASEGDGLHSPQEEDHSLNRALVGIPLSHDLEATTTGKSEEYEPSGTWFHAAFHTVTAVVGVGVLGLPYAFSYLGWFFGLLLLVGTAAVSLYTSHLLAHMHEDECGTRHCRYQDLGKAVFGKRWGAWAIVPSQFSVMIGLAVTYTVTAGQSLQAIHDTDCNDHISTSSEGREGRACRAAFCGWVLLFGALQLALSQIRNFDDLWWVSLLGATMSAMYSTIAFVASAASGRSSTADYSLRPGTTADQVFGIMNSLGTIMFAYGGHAVLLEIQATLAAPPKVAHSMMKGVYAAYVVVCLAYFPVAIAGFAAFGNAVYPDVLLSVENPSWLISLANFMVVIHIAASYQVFSQPVFEVIESSIADGGWRLADRPHLMRGIVRSLYVLGTTIVALLLPFFADLMGFIGATGFTPMTFILPSILYIKSERPTGFKLWLNVVIVAVFVILGLLAGVGSVRQIAVHAKNYHILAI</sequence>
<comment type="subcellular location">
    <subcellularLocation>
        <location evidence="1">Membrane</location>
    </subcellularLocation>
</comment>